<sequence length="182" mass="19699">MKKRIALFLLTGACLMNTVPCFASQSVKVSYVGSQGTEYSTLPDSGTLQRDAGFKPKAPAALAGGYQFDSGRITESFDMDADGAQVNRQKGINFQYVKQSGSTAKTVTLSAEPASGQSFSKDSTLVEYGEMNLYYSTDQANSISWMDGDVYYMLMDIKKSVSKDGLTAMAKQMIDMDTTSAQ</sequence>
<comment type="caution">
    <text evidence="2">The sequence shown here is derived from an EMBL/GenBank/DDBJ whole genome shotgun (WGS) entry which is preliminary data.</text>
</comment>
<keyword evidence="3" id="KW-1185">Reference proteome</keyword>
<dbReference type="RefSeq" id="WP_008725855.1">
    <property type="nucleotide sequence ID" value="NZ_JBBMFM010000032.1"/>
</dbReference>
<feature type="signal peptide" evidence="1">
    <location>
        <begin position="1"/>
        <end position="23"/>
    </location>
</feature>
<protein>
    <recommendedName>
        <fullName evidence="4">DUF4367 domain-containing protein</fullName>
    </recommendedName>
</protein>
<feature type="chain" id="PRO_5046474698" description="DUF4367 domain-containing protein" evidence="1">
    <location>
        <begin position="24"/>
        <end position="182"/>
    </location>
</feature>
<organism evidence="2 3">
    <name type="scientific">Enterocloster hominis</name>
    <name type="common">ex Hitch et al. 2024</name>
    <dbReference type="NCBI Taxonomy" id="1917870"/>
    <lineage>
        <taxon>Bacteria</taxon>
        <taxon>Bacillati</taxon>
        <taxon>Bacillota</taxon>
        <taxon>Clostridia</taxon>
        <taxon>Lachnospirales</taxon>
        <taxon>Lachnospiraceae</taxon>
        <taxon>Enterocloster</taxon>
    </lineage>
</organism>
<name>A0ABV1D4U5_9FIRM</name>
<gene>
    <name evidence="2" type="ORF">WMQ36_10605</name>
</gene>
<keyword evidence="1" id="KW-0732">Signal</keyword>
<evidence type="ECO:0000313" key="3">
    <source>
        <dbReference type="Proteomes" id="UP001454086"/>
    </source>
</evidence>
<proteinExistence type="predicted"/>
<dbReference type="Proteomes" id="UP001454086">
    <property type="component" value="Unassembled WGS sequence"/>
</dbReference>
<evidence type="ECO:0000313" key="2">
    <source>
        <dbReference type="EMBL" id="MEQ2425424.1"/>
    </source>
</evidence>
<evidence type="ECO:0000256" key="1">
    <source>
        <dbReference type="SAM" id="SignalP"/>
    </source>
</evidence>
<reference evidence="2 3" key="1">
    <citation type="submission" date="2024-03" db="EMBL/GenBank/DDBJ databases">
        <title>Human intestinal bacterial collection.</title>
        <authorList>
            <person name="Pauvert C."/>
            <person name="Hitch T.C.A."/>
            <person name="Clavel T."/>
        </authorList>
    </citation>
    <scope>NUCLEOTIDE SEQUENCE [LARGE SCALE GENOMIC DNA]</scope>
    <source>
        <strain evidence="2 3">CLA-SR-H021</strain>
    </source>
</reference>
<accession>A0ABV1D4U5</accession>
<evidence type="ECO:0008006" key="4">
    <source>
        <dbReference type="Google" id="ProtNLM"/>
    </source>
</evidence>
<dbReference type="EMBL" id="JBBMFM010000032">
    <property type="protein sequence ID" value="MEQ2425424.1"/>
    <property type="molecule type" value="Genomic_DNA"/>
</dbReference>